<keyword evidence="2" id="KW-0479">Metal-binding</keyword>
<feature type="signal peptide" evidence="5">
    <location>
        <begin position="1"/>
        <end position="22"/>
    </location>
</feature>
<dbReference type="CDD" id="cd16027">
    <property type="entry name" value="SGSH"/>
    <property type="match status" value="1"/>
</dbReference>
<dbReference type="SUPFAM" id="SSF53649">
    <property type="entry name" value="Alkaline phosphatase-like"/>
    <property type="match status" value="1"/>
</dbReference>
<sequence length="486" mass="54614">MIYKRCYFTLLFMWLHMVSAWSQGNTAKPNIILLIADDHGTDALGCYGNPVIQTPNLDQLAAEGVRFTNAFCTSASCSPSRTVILSGLHNHANGMYGLEHSYHHFNSFAHVQSLPVLLAKAGYQTARIGKFHVAPEEVYAFQNVLSGGKANDPTSLGRNAVQMAELSKDFITSTTKPFFLYFATDDPHRSNKVFPNGEPDFGTAGEPNSFGNRQEGYPGVKQVTYQPGQVLVPPFLPDTKESRAELAQYYQAVSRVDQGVGKLITYLKAAGKYENTIIIYLSDNGVAFPGAKTTLYEAGIKLPCIIRNPGSKRKGIVQNGMVSWADITPTILDLAGAIPANPTFHGRSFRKLLEEEHVSGWDEVYASHSLHEITMYYPMRAVRTRQYKLIYNIAHQLPFPLALDLVKSFTWQGSLQAGSAKFGKRRIEAFLHRPQFELYDIEKDPDEIHNLADNAQYKAIFNQLLQKLKQFQQQTHDPWIHKWEYE</sequence>
<evidence type="ECO:0000313" key="8">
    <source>
        <dbReference type="Proteomes" id="UP001168528"/>
    </source>
</evidence>
<evidence type="ECO:0000256" key="2">
    <source>
        <dbReference type="ARBA" id="ARBA00022723"/>
    </source>
</evidence>
<proteinExistence type="inferred from homology"/>
<comment type="caution">
    <text evidence="7">The sequence shown here is derived from an EMBL/GenBank/DDBJ whole genome shotgun (WGS) entry which is preliminary data.</text>
</comment>
<evidence type="ECO:0000256" key="5">
    <source>
        <dbReference type="SAM" id="SignalP"/>
    </source>
</evidence>
<dbReference type="InterPro" id="IPR050738">
    <property type="entry name" value="Sulfatase"/>
</dbReference>
<dbReference type="Proteomes" id="UP001168528">
    <property type="component" value="Unassembled WGS sequence"/>
</dbReference>
<dbReference type="PANTHER" id="PTHR42693">
    <property type="entry name" value="ARYLSULFATASE FAMILY MEMBER"/>
    <property type="match status" value="1"/>
</dbReference>
<feature type="chain" id="PRO_5045408897" evidence="5">
    <location>
        <begin position="23"/>
        <end position="486"/>
    </location>
</feature>
<reference evidence="7" key="1">
    <citation type="submission" date="2023-07" db="EMBL/GenBank/DDBJ databases">
        <title>The genome sequence of Rhodocytophaga aerolata KACC 12507.</title>
        <authorList>
            <person name="Zhang X."/>
        </authorList>
    </citation>
    <scope>NUCLEOTIDE SEQUENCE</scope>
    <source>
        <strain evidence="7">KACC 12507</strain>
    </source>
</reference>
<evidence type="ECO:0000256" key="4">
    <source>
        <dbReference type="ARBA" id="ARBA00022837"/>
    </source>
</evidence>
<dbReference type="PANTHER" id="PTHR42693:SF53">
    <property type="entry name" value="ENDO-4-O-SULFATASE"/>
    <property type="match status" value="1"/>
</dbReference>
<evidence type="ECO:0000256" key="1">
    <source>
        <dbReference type="ARBA" id="ARBA00008779"/>
    </source>
</evidence>
<dbReference type="PROSITE" id="PS00149">
    <property type="entry name" value="SULFATASE_2"/>
    <property type="match status" value="1"/>
</dbReference>
<gene>
    <name evidence="7" type="ORF">Q0590_11710</name>
</gene>
<dbReference type="RefSeq" id="WP_302037729.1">
    <property type="nucleotide sequence ID" value="NZ_JAUKPO010000005.1"/>
</dbReference>
<accession>A0ABT8R4B8</accession>
<dbReference type="Gene3D" id="3.40.720.10">
    <property type="entry name" value="Alkaline Phosphatase, subunit A"/>
    <property type="match status" value="1"/>
</dbReference>
<dbReference type="EMBL" id="JAUKPO010000005">
    <property type="protein sequence ID" value="MDO1446925.1"/>
    <property type="molecule type" value="Genomic_DNA"/>
</dbReference>
<evidence type="ECO:0000259" key="6">
    <source>
        <dbReference type="Pfam" id="PF00884"/>
    </source>
</evidence>
<keyword evidence="4" id="KW-0106">Calcium</keyword>
<protein>
    <submittedName>
        <fullName evidence="7">Sulfatase</fullName>
    </submittedName>
</protein>
<dbReference type="InterPro" id="IPR000917">
    <property type="entry name" value="Sulfatase_N"/>
</dbReference>
<evidence type="ECO:0000313" key="7">
    <source>
        <dbReference type="EMBL" id="MDO1446925.1"/>
    </source>
</evidence>
<name>A0ABT8R4B8_9BACT</name>
<keyword evidence="5" id="KW-0732">Signal</keyword>
<dbReference type="InterPro" id="IPR017850">
    <property type="entry name" value="Alkaline_phosphatase_core_sf"/>
</dbReference>
<comment type="similarity">
    <text evidence="1">Belongs to the sulfatase family.</text>
</comment>
<keyword evidence="3" id="KW-0378">Hydrolase</keyword>
<organism evidence="7 8">
    <name type="scientific">Rhodocytophaga aerolata</name>
    <dbReference type="NCBI Taxonomy" id="455078"/>
    <lineage>
        <taxon>Bacteria</taxon>
        <taxon>Pseudomonadati</taxon>
        <taxon>Bacteroidota</taxon>
        <taxon>Cytophagia</taxon>
        <taxon>Cytophagales</taxon>
        <taxon>Rhodocytophagaceae</taxon>
        <taxon>Rhodocytophaga</taxon>
    </lineage>
</organism>
<dbReference type="InterPro" id="IPR024607">
    <property type="entry name" value="Sulfatase_CS"/>
</dbReference>
<keyword evidence="8" id="KW-1185">Reference proteome</keyword>
<dbReference type="Pfam" id="PF00884">
    <property type="entry name" value="Sulfatase"/>
    <property type="match status" value="1"/>
</dbReference>
<evidence type="ECO:0000256" key="3">
    <source>
        <dbReference type="ARBA" id="ARBA00022801"/>
    </source>
</evidence>
<feature type="domain" description="Sulfatase N-terminal" evidence="6">
    <location>
        <begin position="29"/>
        <end position="337"/>
    </location>
</feature>